<dbReference type="Proteomes" id="UP000249700">
    <property type="component" value="Unassembled WGS sequence"/>
</dbReference>
<evidence type="ECO:0000313" key="4">
    <source>
        <dbReference type="Proteomes" id="UP000249700"/>
    </source>
</evidence>
<proteinExistence type="inferred from homology"/>
<dbReference type="InterPro" id="IPR002696">
    <property type="entry name" value="Membr_insert_effic_factor_YidD"/>
</dbReference>
<keyword evidence="1" id="KW-1003">Cell membrane</keyword>
<name>A0A328XX47_9GAMM</name>
<evidence type="ECO:0000256" key="1">
    <source>
        <dbReference type="HAMAP-Rule" id="MF_00386"/>
    </source>
</evidence>
<dbReference type="SMART" id="SM01234">
    <property type="entry name" value="Haemolytic"/>
    <property type="match status" value="1"/>
</dbReference>
<dbReference type="NCBIfam" id="TIGR00278">
    <property type="entry name" value="membrane protein insertion efficiency factor YidD"/>
    <property type="match status" value="1"/>
</dbReference>
<dbReference type="Pfam" id="PF01809">
    <property type="entry name" value="YidD"/>
    <property type="match status" value="1"/>
</dbReference>
<reference evidence="3 4" key="1">
    <citation type="submission" date="2018-06" db="EMBL/GenBank/DDBJ databases">
        <title>Comparative analysis of microorganisms from saline springs in Andes Mountain Range, Colombia.</title>
        <authorList>
            <person name="Rubin E."/>
        </authorList>
    </citation>
    <scope>NUCLEOTIDE SEQUENCE [LARGE SCALE GENOMIC DNA]</scope>
    <source>
        <strain evidence="3 4">USBA-857</strain>
    </source>
</reference>
<comment type="similarity">
    <text evidence="1">Belongs to the UPF0161 family.</text>
</comment>
<evidence type="ECO:0000313" key="3">
    <source>
        <dbReference type="EMBL" id="RAR60341.1"/>
    </source>
</evidence>
<keyword evidence="1" id="KW-0472">Membrane</keyword>
<comment type="subcellular location">
    <subcellularLocation>
        <location evidence="1">Cell membrane</location>
        <topology evidence="1">Peripheral membrane protein</topology>
        <orientation evidence="1">Cytoplasmic side</orientation>
    </subcellularLocation>
</comment>
<feature type="region of interest" description="Disordered" evidence="2">
    <location>
        <begin position="1"/>
        <end position="21"/>
    </location>
</feature>
<evidence type="ECO:0000256" key="2">
    <source>
        <dbReference type="SAM" id="MobiDB-lite"/>
    </source>
</evidence>
<dbReference type="AlphaFoldDB" id="A0A328XX47"/>
<dbReference type="HAMAP" id="MF_00386">
    <property type="entry name" value="UPF0161_YidD"/>
    <property type="match status" value="1"/>
</dbReference>
<accession>A0A328XX47</accession>
<comment type="function">
    <text evidence="1">Could be involved in insertion of integral membrane proteins into the membrane.</text>
</comment>
<dbReference type="EMBL" id="QLSX01000007">
    <property type="protein sequence ID" value="RAR60341.1"/>
    <property type="molecule type" value="Genomic_DNA"/>
</dbReference>
<dbReference type="PANTHER" id="PTHR33383:SF1">
    <property type="entry name" value="MEMBRANE PROTEIN INSERTION EFFICIENCY FACTOR-RELATED"/>
    <property type="match status" value="1"/>
</dbReference>
<dbReference type="PANTHER" id="PTHR33383">
    <property type="entry name" value="MEMBRANE PROTEIN INSERTION EFFICIENCY FACTOR-RELATED"/>
    <property type="match status" value="1"/>
</dbReference>
<comment type="caution">
    <text evidence="3">The sequence shown here is derived from an EMBL/GenBank/DDBJ whole genome shotgun (WGS) entry which is preliminary data.</text>
</comment>
<sequence length="128" mass="14308">MVMASRSRCSDQPNRVDKTPKHSTLAQLTSLPLIALIKVYQYGISPLLGPRCRFWPSCSHYALEALREHGPARGGWLALKRLVKCNPWHPGGIDPVPGGPSEALCREDDSLDEHFCTRQDDQNRSSSR</sequence>
<organism evidence="3 4">
    <name type="scientific">Onishia taeanensis</name>
    <dbReference type="NCBI Taxonomy" id="284577"/>
    <lineage>
        <taxon>Bacteria</taxon>
        <taxon>Pseudomonadati</taxon>
        <taxon>Pseudomonadota</taxon>
        <taxon>Gammaproteobacteria</taxon>
        <taxon>Oceanospirillales</taxon>
        <taxon>Halomonadaceae</taxon>
        <taxon>Onishia</taxon>
    </lineage>
</organism>
<dbReference type="GO" id="GO:0005886">
    <property type="term" value="C:plasma membrane"/>
    <property type="evidence" value="ECO:0007669"/>
    <property type="project" value="UniProtKB-SubCell"/>
</dbReference>
<protein>
    <recommendedName>
        <fullName evidence="1">Putative membrane protein insertion efficiency factor</fullName>
    </recommendedName>
</protein>
<gene>
    <name evidence="3" type="ORF">BCL93_107145</name>
</gene>